<feature type="domain" description="Flavodoxin-like" evidence="4">
    <location>
        <begin position="12"/>
        <end position="151"/>
    </location>
</feature>
<dbReference type="InterPro" id="IPR008254">
    <property type="entry name" value="Flavodoxin/NO_synth"/>
</dbReference>
<accession>A0A7Z7MV52</accession>
<evidence type="ECO:0000313" key="5">
    <source>
        <dbReference type="EMBL" id="SMB25611.1"/>
    </source>
</evidence>
<keyword evidence="2" id="KW-0285">Flavoprotein</keyword>
<organism evidence="5 6">
    <name type="scientific">Sterolibacterium denitrificans</name>
    <dbReference type="NCBI Taxonomy" id="157592"/>
    <lineage>
        <taxon>Bacteria</taxon>
        <taxon>Pseudomonadati</taxon>
        <taxon>Pseudomonadota</taxon>
        <taxon>Betaproteobacteria</taxon>
        <taxon>Nitrosomonadales</taxon>
        <taxon>Sterolibacteriaceae</taxon>
        <taxon>Sterolibacterium</taxon>
    </lineage>
</organism>
<evidence type="ECO:0000259" key="4">
    <source>
        <dbReference type="PROSITE" id="PS50902"/>
    </source>
</evidence>
<evidence type="ECO:0000313" key="6">
    <source>
        <dbReference type="Proteomes" id="UP000242886"/>
    </source>
</evidence>
<dbReference type="InterPro" id="IPR001226">
    <property type="entry name" value="Flavodoxin_CS"/>
</dbReference>
<dbReference type="InterPro" id="IPR005025">
    <property type="entry name" value="FMN_Rdtase-like_dom"/>
</dbReference>
<dbReference type="Pfam" id="PF03358">
    <property type="entry name" value="FMN_red"/>
    <property type="match status" value="1"/>
</dbReference>
<dbReference type="Gene3D" id="3.40.50.360">
    <property type="match status" value="1"/>
</dbReference>
<evidence type="ECO:0000256" key="2">
    <source>
        <dbReference type="ARBA" id="ARBA00022630"/>
    </source>
</evidence>
<dbReference type="PROSITE" id="PS00201">
    <property type="entry name" value="FLAVODOXIN"/>
    <property type="match status" value="1"/>
</dbReference>
<keyword evidence="3" id="KW-0288">FMN</keyword>
<dbReference type="PROSITE" id="PS50902">
    <property type="entry name" value="FLAVODOXIN_LIKE"/>
    <property type="match status" value="1"/>
</dbReference>
<comment type="cofactor">
    <cofactor evidence="1">
        <name>FMN</name>
        <dbReference type="ChEBI" id="CHEBI:58210"/>
    </cofactor>
</comment>
<gene>
    <name evidence="5" type="ORF">SDENCHOL_11303</name>
</gene>
<dbReference type="RefSeq" id="WP_154716500.1">
    <property type="nucleotide sequence ID" value="NZ_LT837803.1"/>
</dbReference>
<evidence type="ECO:0000256" key="3">
    <source>
        <dbReference type="ARBA" id="ARBA00022643"/>
    </source>
</evidence>
<sequence>MTNASESAQPVLLIVYHSQSGNTARLAEAVLRGAQSEPGIRAVMKRAFDATLEDLLGCRGLLIGTPENFGYMSGAIKDFFDRTYYPAEGKTVALPYAVFVSAGNDGRGAVTQIERIATGYGWKRAAEPLIVRKEITANDLAQAEELGAALAAGLALGIF</sequence>
<dbReference type="Proteomes" id="UP000242886">
    <property type="component" value="Chromosome SDENCHOL"/>
</dbReference>
<dbReference type="GO" id="GO:0010181">
    <property type="term" value="F:FMN binding"/>
    <property type="evidence" value="ECO:0007669"/>
    <property type="project" value="InterPro"/>
</dbReference>
<dbReference type="InterPro" id="IPR029039">
    <property type="entry name" value="Flavoprotein-like_sf"/>
</dbReference>
<name>A0A7Z7MV52_9PROT</name>
<dbReference type="AlphaFoldDB" id="A0A7Z7MV52"/>
<dbReference type="GO" id="GO:0009055">
    <property type="term" value="F:electron transfer activity"/>
    <property type="evidence" value="ECO:0007669"/>
    <property type="project" value="InterPro"/>
</dbReference>
<reference evidence="5" key="1">
    <citation type="submission" date="2017-03" db="EMBL/GenBank/DDBJ databases">
        <authorList>
            <consortium name="AG Boll"/>
        </authorList>
    </citation>
    <scope>NUCLEOTIDE SEQUENCE [LARGE SCALE GENOMIC DNA]</scope>
    <source>
        <strain evidence="5">Chol</strain>
    </source>
</reference>
<dbReference type="SUPFAM" id="SSF52218">
    <property type="entry name" value="Flavoproteins"/>
    <property type="match status" value="1"/>
</dbReference>
<evidence type="ECO:0000256" key="1">
    <source>
        <dbReference type="ARBA" id="ARBA00001917"/>
    </source>
</evidence>
<proteinExistence type="predicted"/>
<keyword evidence="6" id="KW-1185">Reference proteome</keyword>
<dbReference type="GO" id="GO:0016491">
    <property type="term" value="F:oxidoreductase activity"/>
    <property type="evidence" value="ECO:0007669"/>
    <property type="project" value="InterPro"/>
</dbReference>
<protein>
    <submittedName>
        <fullName evidence="5">Flavodoxin protein</fullName>
    </submittedName>
</protein>
<dbReference type="EMBL" id="LT837803">
    <property type="protein sequence ID" value="SMB25611.1"/>
    <property type="molecule type" value="Genomic_DNA"/>
</dbReference>